<dbReference type="EMBL" id="JAHLQT010026447">
    <property type="protein sequence ID" value="KAG7163632.1"/>
    <property type="molecule type" value="Genomic_DNA"/>
</dbReference>
<dbReference type="Proteomes" id="UP000747542">
    <property type="component" value="Unassembled WGS sequence"/>
</dbReference>
<dbReference type="Gene3D" id="3.10.20.90">
    <property type="entry name" value="Phosphatidylinositol 3-kinase Catalytic Subunit, Chain A, domain 1"/>
    <property type="match status" value="1"/>
</dbReference>
<comment type="caution">
    <text evidence="1">The sequence shown here is derived from an EMBL/GenBank/DDBJ whole genome shotgun (WGS) entry which is preliminary data.</text>
</comment>
<gene>
    <name evidence="1" type="primary">Cobl-L</name>
    <name evidence="1" type="ORF">Hamer_G002852</name>
</gene>
<dbReference type="GO" id="GO:0003785">
    <property type="term" value="F:actin monomer binding"/>
    <property type="evidence" value="ECO:0007669"/>
    <property type="project" value="InterPro"/>
</dbReference>
<dbReference type="PANTHER" id="PTHR21557:SF2">
    <property type="entry name" value="CORDON-BLEU PROTEIN-LIKE 1"/>
    <property type="match status" value="1"/>
</dbReference>
<reference evidence="1" key="1">
    <citation type="journal article" date="2021" name="Sci. Adv.">
        <title>The American lobster genome reveals insights on longevity, neural, and immune adaptations.</title>
        <authorList>
            <person name="Polinski J.M."/>
            <person name="Zimin A.V."/>
            <person name="Clark K.F."/>
            <person name="Kohn A.B."/>
            <person name="Sadowski N."/>
            <person name="Timp W."/>
            <person name="Ptitsyn A."/>
            <person name="Khanna P."/>
            <person name="Romanova D.Y."/>
            <person name="Williams P."/>
            <person name="Greenwood S.J."/>
            <person name="Moroz L.L."/>
            <person name="Walt D.R."/>
            <person name="Bodnar A.G."/>
        </authorList>
    </citation>
    <scope>NUCLEOTIDE SEQUENCE</scope>
    <source>
        <strain evidence="1">GMGI-L3</strain>
    </source>
</reference>
<name>A0A8J5JT12_HOMAM</name>
<dbReference type="AlphaFoldDB" id="A0A8J5JT12"/>
<evidence type="ECO:0000313" key="1">
    <source>
        <dbReference type="EMBL" id="KAG7163632.1"/>
    </source>
</evidence>
<dbReference type="PANTHER" id="PTHR21557">
    <property type="entry name" value="CORDON-BLEU"/>
    <property type="match status" value="1"/>
</dbReference>
<accession>A0A8J5JT12</accession>
<evidence type="ECO:0000313" key="2">
    <source>
        <dbReference type="Proteomes" id="UP000747542"/>
    </source>
</evidence>
<sequence length="208" mass="23768">MFKVSWADRIMAPPPLRHFASTSAMSSRHVTEDTPADLLEGTMDLTVILPIGHRVTTAHKINPGGHVINVVSDNRLLSYKPSTPIGTLDTSVIQIVAKNKVNEEARKRRAHLVTQAIERNIRLKVNLPHNQLTVLRVPTKTLISDVLSMVCKEKSIDPDTHEIRHPVFNVRDNFEKTRLDTKKSIIIYSCTNRRIMWKERIKLKQKMK</sequence>
<organism evidence="1 2">
    <name type="scientific">Homarus americanus</name>
    <name type="common">American lobster</name>
    <dbReference type="NCBI Taxonomy" id="6706"/>
    <lineage>
        <taxon>Eukaryota</taxon>
        <taxon>Metazoa</taxon>
        <taxon>Ecdysozoa</taxon>
        <taxon>Arthropoda</taxon>
        <taxon>Crustacea</taxon>
        <taxon>Multicrustacea</taxon>
        <taxon>Malacostraca</taxon>
        <taxon>Eumalacostraca</taxon>
        <taxon>Eucarida</taxon>
        <taxon>Decapoda</taxon>
        <taxon>Pleocyemata</taxon>
        <taxon>Astacidea</taxon>
        <taxon>Nephropoidea</taxon>
        <taxon>Nephropidae</taxon>
        <taxon>Homarus</taxon>
    </lineage>
</organism>
<dbReference type="InterPro" id="IPR039895">
    <property type="entry name" value="COBL-like"/>
</dbReference>
<keyword evidence="2" id="KW-1185">Reference proteome</keyword>
<protein>
    <submittedName>
        <fullName evidence="1">Cordon-bleu-like</fullName>
    </submittedName>
</protein>
<proteinExistence type="predicted"/>